<accession>A0A2J5HKI6</accession>
<protein>
    <submittedName>
        <fullName evidence="2">Uncharacterized protein</fullName>
    </submittedName>
</protein>
<keyword evidence="1" id="KW-0472">Membrane</keyword>
<evidence type="ECO:0000313" key="3">
    <source>
        <dbReference type="Proteomes" id="UP000235023"/>
    </source>
</evidence>
<name>A0A2J5HKI6_9EURO</name>
<evidence type="ECO:0000256" key="1">
    <source>
        <dbReference type="SAM" id="Phobius"/>
    </source>
</evidence>
<sequence length="94" mass="10450">MDQCISILGDWLVKLILLTYFTATFSSTTLTLSRKNMEMPGGTYLSMDRPIVAESVDVRMRICGLFLNCHTIGSIVCTTPTPVPSRGLRSTYIE</sequence>
<organism evidence="2 3">
    <name type="scientific">Aspergillus taichungensis</name>
    <dbReference type="NCBI Taxonomy" id="482145"/>
    <lineage>
        <taxon>Eukaryota</taxon>
        <taxon>Fungi</taxon>
        <taxon>Dikarya</taxon>
        <taxon>Ascomycota</taxon>
        <taxon>Pezizomycotina</taxon>
        <taxon>Eurotiomycetes</taxon>
        <taxon>Eurotiomycetidae</taxon>
        <taxon>Eurotiales</taxon>
        <taxon>Aspergillaceae</taxon>
        <taxon>Aspergillus</taxon>
        <taxon>Aspergillus subgen. Circumdati</taxon>
    </lineage>
</organism>
<dbReference type="Proteomes" id="UP000235023">
    <property type="component" value="Unassembled WGS sequence"/>
</dbReference>
<keyword evidence="1" id="KW-0812">Transmembrane</keyword>
<dbReference type="EMBL" id="KZ559592">
    <property type="protein sequence ID" value="PLN77626.1"/>
    <property type="molecule type" value="Genomic_DNA"/>
</dbReference>
<dbReference type="AlphaFoldDB" id="A0A2J5HKI6"/>
<evidence type="ECO:0000313" key="2">
    <source>
        <dbReference type="EMBL" id="PLN77626.1"/>
    </source>
</evidence>
<keyword evidence="1" id="KW-1133">Transmembrane helix</keyword>
<gene>
    <name evidence="2" type="ORF">BDW42DRAFT_176608</name>
</gene>
<keyword evidence="3" id="KW-1185">Reference proteome</keyword>
<proteinExistence type="predicted"/>
<reference evidence="3" key="1">
    <citation type="submission" date="2017-12" db="EMBL/GenBank/DDBJ databases">
        <authorList>
            <consortium name="DOE Joint Genome Institute"/>
            <person name="Mondo S.J."/>
            <person name="Kjaerbolling I."/>
            <person name="Vesth T.C."/>
            <person name="Frisvad J.C."/>
            <person name="Nybo J.L."/>
            <person name="Theobald S."/>
            <person name="Kuo A."/>
            <person name="Bowyer P."/>
            <person name="Matsuda Y."/>
            <person name="Lyhne E.K."/>
            <person name="Kogle M.E."/>
            <person name="Clum A."/>
            <person name="Lipzen A."/>
            <person name="Salamov A."/>
            <person name="Ngan C.Y."/>
            <person name="Daum C."/>
            <person name="Chiniquy J."/>
            <person name="Barry K."/>
            <person name="LaButti K."/>
            <person name="Haridas S."/>
            <person name="Simmons B.A."/>
            <person name="Magnuson J.K."/>
            <person name="Mortensen U.H."/>
            <person name="Larsen T.O."/>
            <person name="Grigoriev I.V."/>
            <person name="Baker S.E."/>
            <person name="Andersen M.R."/>
            <person name="Nordberg H.P."/>
            <person name="Cantor M.N."/>
            <person name="Hua S.X."/>
        </authorList>
    </citation>
    <scope>NUCLEOTIDE SEQUENCE [LARGE SCALE GENOMIC DNA]</scope>
    <source>
        <strain evidence="3">IBT 19404</strain>
    </source>
</reference>
<feature type="transmembrane region" description="Helical" evidence="1">
    <location>
        <begin position="12"/>
        <end position="32"/>
    </location>
</feature>